<accession>A0A6J6FF71</accession>
<dbReference type="SUPFAM" id="SSF50249">
    <property type="entry name" value="Nucleic acid-binding proteins"/>
    <property type="match status" value="1"/>
</dbReference>
<dbReference type="Gene3D" id="2.40.50.140">
    <property type="entry name" value="Nucleic acid-binding proteins"/>
    <property type="match status" value="1"/>
</dbReference>
<dbReference type="AlphaFoldDB" id="A0A6J6FF71"/>
<protein>
    <submittedName>
        <fullName evidence="1">Unannotated protein</fullName>
    </submittedName>
</protein>
<name>A0A6J6FF71_9ZZZZ</name>
<dbReference type="InterPro" id="IPR012340">
    <property type="entry name" value="NA-bd_OB-fold"/>
</dbReference>
<organism evidence="1">
    <name type="scientific">freshwater metagenome</name>
    <dbReference type="NCBI Taxonomy" id="449393"/>
    <lineage>
        <taxon>unclassified sequences</taxon>
        <taxon>metagenomes</taxon>
        <taxon>ecological metagenomes</taxon>
    </lineage>
</organism>
<evidence type="ECO:0000313" key="1">
    <source>
        <dbReference type="EMBL" id="CAB4587571.1"/>
    </source>
</evidence>
<reference evidence="1" key="1">
    <citation type="submission" date="2020-05" db="EMBL/GenBank/DDBJ databases">
        <authorList>
            <person name="Chiriac C."/>
            <person name="Salcher M."/>
            <person name="Ghai R."/>
            <person name="Kavagutti S V."/>
        </authorList>
    </citation>
    <scope>NUCLEOTIDE SEQUENCE</scope>
</reference>
<proteinExistence type="predicted"/>
<dbReference type="EMBL" id="CAEZSR010000202">
    <property type="protein sequence ID" value="CAB4587571.1"/>
    <property type="molecule type" value="Genomic_DNA"/>
</dbReference>
<gene>
    <name evidence="1" type="ORF">UFOPK1493_03538</name>
</gene>
<sequence length="72" mass="7673">MTELLPTQRTGTVTSFDAHVGLGELTADDGTTYPFHCIVIADGSRAVEVGARVAFELLAKLGRWEATAIRPA</sequence>